<accession>A0ABR2YXN3</accession>
<dbReference type="PANTHER" id="PTHR24350">
    <property type="entry name" value="SERINE/THREONINE-PROTEIN KINASE IAL-RELATED"/>
    <property type="match status" value="1"/>
</dbReference>
<name>A0ABR2YXN3_9CHLO</name>
<dbReference type="SUPFAM" id="SSF56112">
    <property type="entry name" value="Protein kinase-like (PK-like)"/>
    <property type="match status" value="1"/>
</dbReference>
<gene>
    <name evidence="8" type="ORF">WJX75_002637</name>
</gene>
<evidence type="ECO:0000313" key="8">
    <source>
        <dbReference type="EMBL" id="KAK9916441.1"/>
    </source>
</evidence>
<evidence type="ECO:0000256" key="5">
    <source>
        <dbReference type="ARBA" id="ARBA00022840"/>
    </source>
</evidence>
<evidence type="ECO:0000256" key="4">
    <source>
        <dbReference type="ARBA" id="ARBA00022777"/>
    </source>
</evidence>
<keyword evidence="9" id="KW-1185">Reference proteome</keyword>
<keyword evidence="3 6" id="KW-0547">Nucleotide-binding</keyword>
<dbReference type="InterPro" id="IPR000719">
    <property type="entry name" value="Prot_kinase_dom"/>
</dbReference>
<dbReference type="Pfam" id="PF00069">
    <property type="entry name" value="Pkinase"/>
    <property type="match status" value="1"/>
</dbReference>
<dbReference type="EMBL" id="JALJOT010000003">
    <property type="protein sequence ID" value="KAK9916441.1"/>
    <property type="molecule type" value="Genomic_DNA"/>
</dbReference>
<dbReference type="SMART" id="SM00220">
    <property type="entry name" value="S_TKc"/>
    <property type="match status" value="1"/>
</dbReference>
<comment type="caution">
    <text evidence="8">The sequence shown here is derived from an EMBL/GenBank/DDBJ whole genome shotgun (WGS) entry which is preliminary data.</text>
</comment>
<dbReference type="PROSITE" id="PS00107">
    <property type="entry name" value="PROTEIN_KINASE_ATP"/>
    <property type="match status" value="1"/>
</dbReference>
<feature type="binding site" evidence="6">
    <location>
        <position position="112"/>
    </location>
    <ligand>
        <name>ATP</name>
        <dbReference type="ChEBI" id="CHEBI:30616"/>
    </ligand>
</feature>
<organism evidence="8 9">
    <name type="scientific">Coccomyxa subellipsoidea</name>
    <dbReference type="NCBI Taxonomy" id="248742"/>
    <lineage>
        <taxon>Eukaryota</taxon>
        <taxon>Viridiplantae</taxon>
        <taxon>Chlorophyta</taxon>
        <taxon>core chlorophytes</taxon>
        <taxon>Trebouxiophyceae</taxon>
        <taxon>Trebouxiophyceae incertae sedis</taxon>
        <taxon>Coccomyxaceae</taxon>
        <taxon>Coccomyxa</taxon>
    </lineage>
</organism>
<evidence type="ECO:0000256" key="6">
    <source>
        <dbReference type="PROSITE-ProRule" id="PRU10141"/>
    </source>
</evidence>
<sequence length="305" mass="33507">MPHQPVEVLGRGPNKCPTSNASAAVLLAGVGISAGELEQHLASARRWTLLPAARSVRWPQNILVSSACPTGLHNPVAWSLSEFRLQRKVGEGQNSTVYHAVHCSSETVVALKVYAKCTLTAVTRRQVQREIEIQGRLDHEHIAKLYGAFEDEQSLVLILEFAPRGDLLRHINRSGPLTGAWIVSSVLRPTLQALDYLHNQGIVFRDLKPENLLLVCGTVKLADFGTAIDLCHERPLSRLGTLDYMAPEVLACTDRDRPDLAYGLSADIWALGAMLHELMLGRTPFCHADILVTIKGIVENEAPVR</sequence>
<keyword evidence="2" id="KW-0808">Transferase</keyword>
<dbReference type="InterPro" id="IPR030616">
    <property type="entry name" value="Aur-like"/>
</dbReference>
<dbReference type="PROSITE" id="PS50011">
    <property type="entry name" value="PROTEIN_KINASE_DOM"/>
    <property type="match status" value="1"/>
</dbReference>
<dbReference type="Gene3D" id="1.10.510.10">
    <property type="entry name" value="Transferase(Phosphotransferase) domain 1"/>
    <property type="match status" value="1"/>
</dbReference>
<evidence type="ECO:0000256" key="1">
    <source>
        <dbReference type="ARBA" id="ARBA00022527"/>
    </source>
</evidence>
<dbReference type="Proteomes" id="UP001491310">
    <property type="component" value="Unassembled WGS sequence"/>
</dbReference>
<keyword evidence="4" id="KW-0418">Kinase</keyword>
<evidence type="ECO:0000313" key="9">
    <source>
        <dbReference type="Proteomes" id="UP001491310"/>
    </source>
</evidence>
<dbReference type="InterPro" id="IPR011009">
    <property type="entry name" value="Kinase-like_dom_sf"/>
</dbReference>
<dbReference type="InterPro" id="IPR017441">
    <property type="entry name" value="Protein_kinase_ATP_BS"/>
</dbReference>
<proteinExistence type="predicted"/>
<reference evidence="8 9" key="1">
    <citation type="journal article" date="2024" name="Nat. Commun.">
        <title>Phylogenomics reveals the evolutionary origins of lichenization in chlorophyte algae.</title>
        <authorList>
            <person name="Puginier C."/>
            <person name="Libourel C."/>
            <person name="Otte J."/>
            <person name="Skaloud P."/>
            <person name="Haon M."/>
            <person name="Grisel S."/>
            <person name="Petersen M."/>
            <person name="Berrin J.G."/>
            <person name="Delaux P.M."/>
            <person name="Dal Grande F."/>
            <person name="Keller J."/>
        </authorList>
    </citation>
    <scope>NUCLEOTIDE SEQUENCE [LARGE SCALE GENOMIC DNA]</scope>
    <source>
        <strain evidence="8 9">SAG 216-7</strain>
    </source>
</reference>
<evidence type="ECO:0000259" key="7">
    <source>
        <dbReference type="PROSITE" id="PS50011"/>
    </source>
</evidence>
<keyword evidence="1" id="KW-0723">Serine/threonine-protein kinase</keyword>
<protein>
    <recommendedName>
        <fullName evidence="7">Protein kinase domain-containing protein</fullName>
    </recommendedName>
</protein>
<keyword evidence="5 6" id="KW-0067">ATP-binding</keyword>
<evidence type="ECO:0000256" key="3">
    <source>
        <dbReference type="ARBA" id="ARBA00022741"/>
    </source>
</evidence>
<feature type="domain" description="Protein kinase" evidence="7">
    <location>
        <begin position="83"/>
        <end position="305"/>
    </location>
</feature>
<evidence type="ECO:0000256" key="2">
    <source>
        <dbReference type="ARBA" id="ARBA00022679"/>
    </source>
</evidence>